<keyword evidence="2 5" id="KW-0312">Gluconeogenesis</keyword>
<dbReference type="NCBIfam" id="TIGR01258">
    <property type="entry name" value="pgm_1"/>
    <property type="match status" value="1"/>
</dbReference>
<comment type="subunit">
    <text evidence="5">Homodimer.</text>
</comment>
<accession>A0A375G3E2</accession>
<dbReference type="HAMAP" id="MF_01039">
    <property type="entry name" value="PGAM_GpmA"/>
    <property type="match status" value="1"/>
</dbReference>
<dbReference type="EC" id="5.4.2.11" evidence="5"/>
<dbReference type="Gene3D" id="3.40.50.1240">
    <property type="entry name" value="Phosphoglycerate mutase-like"/>
    <property type="match status" value="1"/>
</dbReference>
<organism evidence="8">
    <name type="scientific">Cupriavidus oxalaticus</name>
    <dbReference type="NCBI Taxonomy" id="96344"/>
    <lineage>
        <taxon>Bacteria</taxon>
        <taxon>Pseudomonadati</taxon>
        <taxon>Pseudomonadota</taxon>
        <taxon>Betaproteobacteria</taxon>
        <taxon>Burkholderiales</taxon>
        <taxon>Burkholderiaceae</taxon>
        <taxon>Cupriavidus</taxon>
    </lineage>
</organism>
<dbReference type="SMART" id="SM00855">
    <property type="entry name" value="PGAM"/>
    <property type="match status" value="1"/>
</dbReference>
<dbReference type="Proteomes" id="UP000256862">
    <property type="component" value="Chromosome CO2235"/>
</dbReference>
<dbReference type="PANTHER" id="PTHR11931">
    <property type="entry name" value="PHOSPHOGLYCERATE MUTASE"/>
    <property type="match status" value="1"/>
</dbReference>
<dbReference type="GO" id="GO:0006096">
    <property type="term" value="P:glycolytic process"/>
    <property type="evidence" value="ECO:0007669"/>
    <property type="project" value="UniProtKB-UniRule"/>
</dbReference>
<dbReference type="GO" id="GO:0006094">
    <property type="term" value="P:gluconeogenesis"/>
    <property type="evidence" value="ECO:0007669"/>
    <property type="project" value="UniProtKB-UniRule"/>
</dbReference>
<comment type="caution">
    <text evidence="8">The sequence shown here is derived from an EMBL/GenBank/DDBJ whole genome shotgun (WGS) entry which is preliminary data.</text>
</comment>
<feature type="binding site" evidence="5 6">
    <location>
        <begin position="148"/>
        <end position="149"/>
    </location>
    <ligand>
        <name>substrate</name>
    </ligand>
</feature>
<dbReference type="SUPFAM" id="SSF53254">
    <property type="entry name" value="Phosphoglycerate mutase-like"/>
    <property type="match status" value="1"/>
</dbReference>
<comment type="caution">
    <text evidence="5">Lacks conserved residue(s) required for the propagation of feature annotation.</text>
</comment>
<feature type="binding site" evidence="5 6">
    <location>
        <position position="132"/>
    </location>
    <ligand>
        <name>substrate</name>
    </ligand>
</feature>
<dbReference type="Pfam" id="PF00300">
    <property type="entry name" value="His_Phos_1"/>
    <property type="match status" value="2"/>
</dbReference>
<dbReference type="InterPro" id="IPR005952">
    <property type="entry name" value="Phosphogly_mut1"/>
</dbReference>
<dbReference type="InterPro" id="IPR013078">
    <property type="entry name" value="His_Pase_superF_clade-1"/>
</dbReference>
<comment type="function">
    <text evidence="5">Catalyzes the interconversion of 2-phosphoglycerate and 3-phosphoglycerate.</text>
</comment>
<dbReference type="GO" id="GO:0004619">
    <property type="term" value="F:phosphoglycerate mutase activity"/>
    <property type="evidence" value="ECO:0007669"/>
    <property type="project" value="UniProtKB-UniRule"/>
</dbReference>
<comment type="similarity">
    <text evidence="1 5">Belongs to the phosphoglycerate mutase family. BPG-dependent PGAM subfamily.</text>
</comment>
<name>A0A375G3E2_9BURK</name>
<proteinExistence type="inferred from homology"/>
<dbReference type="EMBL" id="OGUS01000114">
    <property type="protein sequence ID" value="SPC12289.1"/>
    <property type="molecule type" value="Genomic_DNA"/>
</dbReference>
<protein>
    <recommendedName>
        <fullName evidence="5">2,3-bisphosphoglycerate-dependent phosphoglycerate mutase</fullName>
        <shortName evidence="5">BPG-dependent PGAM</shortName>
        <shortName evidence="5">PGAM</shortName>
        <shortName evidence="5">Phosphoglyceromutase</shortName>
        <shortName evidence="5">dPGM</shortName>
        <ecNumber evidence="5">5.4.2.11</ecNumber>
    </recommendedName>
</protein>
<feature type="binding site" evidence="5 6">
    <location>
        <begin position="55"/>
        <end position="56"/>
    </location>
    <ligand>
        <name>substrate</name>
    </ligand>
</feature>
<evidence type="ECO:0000256" key="6">
    <source>
        <dbReference type="PIRSR" id="PIRSR613078-2"/>
    </source>
</evidence>
<dbReference type="UniPathway" id="UPA00109">
    <property type="reaction ID" value="UER00186"/>
</dbReference>
<dbReference type="InterPro" id="IPR029033">
    <property type="entry name" value="His_PPase_superfam"/>
</dbReference>
<gene>
    <name evidence="5 8" type="primary">gpmA</name>
    <name evidence="8" type="ORF">CO2235_140090</name>
</gene>
<dbReference type="GeneID" id="303491856"/>
<sequence>MLAPRTRAELDVLEVRGAAAAEADQQIDEVGMADCGTLVVLRHAQSEWNRTNRFTGWMDIALSAHGVAQAKHIGDQIHALSLPFDLAVTSALRRAGHTLDLILDRCGAPRRPVVRSWRLNDRHYGALTGMDKDEAASHYGAAQVRAWRRGFDEAPPPLDVARQQAIVAQFSDARLPHPAALPCTESLRDTLLRVLALWEDTVTPALRGGESVLMVAHGNALRALFKHLDGIDDRRIASLEVAHAEPLVLRFDDTLRIVSRTGIGSLSAPW</sequence>
<dbReference type="RefSeq" id="WP_232353269.1">
    <property type="nucleotide sequence ID" value="NZ_CP069810.1"/>
</dbReference>
<evidence type="ECO:0000256" key="5">
    <source>
        <dbReference type="HAMAP-Rule" id="MF_01039"/>
    </source>
</evidence>
<feature type="site" description="Transition state stabilizer" evidence="5 7">
    <location>
        <position position="217"/>
    </location>
</feature>
<dbReference type="CDD" id="cd07067">
    <property type="entry name" value="HP_PGM_like"/>
    <property type="match status" value="1"/>
</dbReference>
<evidence type="ECO:0000256" key="1">
    <source>
        <dbReference type="ARBA" id="ARBA00006717"/>
    </source>
</evidence>
<feature type="binding site" evidence="5 6">
    <location>
        <begin position="218"/>
        <end position="219"/>
    </location>
    <ligand>
        <name>substrate</name>
    </ligand>
</feature>
<evidence type="ECO:0000256" key="3">
    <source>
        <dbReference type="ARBA" id="ARBA00023152"/>
    </source>
</evidence>
<feature type="binding site" evidence="6">
    <location>
        <begin position="42"/>
        <end position="49"/>
    </location>
    <ligand>
        <name>substrate</name>
    </ligand>
</feature>
<evidence type="ECO:0000256" key="2">
    <source>
        <dbReference type="ARBA" id="ARBA00022432"/>
    </source>
</evidence>
<evidence type="ECO:0000313" key="8">
    <source>
        <dbReference type="EMBL" id="SPC12289.1"/>
    </source>
</evidence>
<feature type="binding site" evidence="5 6">
    <location>
        <position position="94"/>
    </location>
    <ligand>
        <name>substrate</name>
    </ligand>
</feature>
<comment type="catalytic activity">
    <reaction evidence="5">
        <text>(2R)-2-phosphoglycerate = (2R)-3-phosphoglycerate</text>
        <dbReference type="Rhea" id="RHEA:15901"/>
        <dbReference type="ChEBI" id="CHEBI:58272"/>
        <dbReference type="ChEBI" id="CHEBI:58289"/>
        <dbReference type="EC" id="5.4.2.11"/>
    </reaction>
</comment>
<keyword evidence="4 5" id="KW-0413">Isomerase</keyword>
<reference evidence="8" key="1">
    <citation type="submission" date="2018-01" db="EMBL/GenBank/DDBJ databases">
        <authorList>
            <person name="Clerissi C."/>
        </authorList>
    </citation>
    <scope>NUCLEOTIDE SEQUENCE</scope>
    <source>
        <strain evidence="8">Cupriavidus oxalaticus LMG 2235</strain>
    </source>
</reference>
<dbReference type="AlphaFoldDB" id="A0A375G3E2"/>
<evidence type="ECO:0000256" key="7">
    <source>
        <dbReference type="PIRSR" id="PIRSR613078-3"/>
    </source>
</evidence>
<evidence type="ECO:0000256" key="4">
    <source>
        <dbReference type="ARBA" id="ARBA00023235"/>
    </source>
</evidence>
<feature type="active site" description="Tele-phosphohistidine intermediate" evidence="5">
    <location>
        <position position="43"/>
    </location>
</feature>
<comment type="pathway">
    <text evidence="5">Carbohydrate degradation; glycolysis; pyruvate from D-glyceraldehyde 3-phosphate: step 3/5.</text>
</comment>
<keyword evidence="3 5" id="KW-0324">Glycolysis</keyword>